<accession>A0ABR2KK38</accession>
<protein>
    <submittedName>
        <fullName evidence="2">Uncharacterized protein</fullName>
    </submittedName>
</protein>
<dbReference type="Proteomes" id="UP001470230">
    <property type="component" value="Unassembled WGS sequence"/>
</dbReference>
<reference evidence="2 3" key="1">
    <citation type="submission" date="2024-04" db="EMBL/GenBank/DDBJ databases">
        <title>Tritrichomonas musculus Genome.</title>
        <authorList>
            <person name="Alves-Ferreira E."/>
            <person name="Grigg M."/>
            <person name="Lorenzi H."/>
            <person name="Galac M."/>
        </authorList>
    </citation>
    <scope>NUCLEOTIDE SEQUENCE [LARGE SCALE GENOMIC DNA]</scope>
    <source>
        <strain evidence="2 3">EAF2021</strain>
    </source>
</reference>
<sequence length="618" mass="71618">MKASNKKEQKKSWFVDDDSDDDNADGNDQKEVTARDEGMQLKMKNMLKTLYDDVVKRNKQKAQRTFQQFTNSYAKYEVAFKFNSYPRSLCKITMQISDAFVETTNKVKQFGKLMNEWNNFISRFKAEIDSYAQNLEEGNENDEYEYEEDEEDQKSKNLRKGKTKKSNDIIVIGQRLIHKCETSREKGQKPTISVSKLYDTAKMIKKDSSLRLELISEAVKMLTDTNEKDPLLTKGQWEVALGLIDLCKEQIEYVLPILQRLTVEIVQRPRSSQKDFPETEEILKLKPKLIEIIQNEINSNRDEIDPLKNENCFDLYNTLFQVFNITNRYNTSNNNDGENDDKNIYNDTKFIDYVIDMFGSLEKSRIKIGKEIKSSTIDIIMFLVINLASLNHSEEAAKLFDVIPRLTSSNNTSLQFTYAARSRVAIGESAFKSGHYVLASKYLSQFDKVSQIPKQIGQSPIFDKLWPVYDANEISIFRQISDELIKIQENINQFNSEKVSQSTFSVHFQNLQSILNKSTEFNLKLPEHCEKDVKDMIALTFLVSSSNHSINDVSTKYLLENFSIQKEQFQFAAESVENLKQGNALQFDFLKKEDKNDSNSDIQEKCEKIIPFVQKYVC</sequence>
<comment type="caution">
    <text evidence="2">The sequence shown here is derived from an EMBL/GenBank/DDBJ whole genome shotgun (WGS) entry which is preliminary data.</text>
</comment>
<feature type="compositionally biased region" description="Acidic residues" evidence="1">
    <location>
        <begin position="15"/>
        <end position="25"/>
    </location>
</feature>
<organism evidence="2 3">
    <name type="scientific">Tritrichomonas musculus</name>
    <dbReference type="NCBI Taxonomy" id="1915356"/>
    <lineage>
        <taxon>Eukaryota</taxon>
        <taxon>Metamonada</taxon>
        <taxon>Parabasalia</taxon>
        <taxon>Tritrichomonadida</taxon>
        <taxon>Tritrichomonadidae</taxon>
        <taxon>Tritrichomonas</taxon>
    </lineage>
</organism>
<evidence type="ECO:0000256" key="1">
    <source>
        <dbReference type="SAM" id="MobiDB-lite"/>
    </source>
</evidence>
<feature type="compositionally biased region" description="Basic and acidic residues" evidence="1">
    <location>
        <begin position="1"/>
        <end position="14"/>
    </location>
</feature>
<evidence type="ECO:0000313" key="3">
    <source>
        <dbReference type="Proteomes" id="UP001470230"/>
    </source>
</evidence>
<keyword evidence="3" id="KW-1185">Reference proteome</keyword>
<feature type="region of interest" description="Disordered" evidence="1">
    <location>
        <begin position="1"/>
        <end position="33"/>
    </location>
</feature>
<feature type="compositionally biased region" description="Acidic residues" evidence="1">
    <location>
        <begin position="137"/>
        <end position="152"/>
    </location>
</feature>
<proteinExistence type="predicted"/>
<gene>
    <name evidence="2" type="ORF">M9Y10_028714</name>
</gene>
<name>A0ABR2KK38_9EUKA</name>
<feature type="region of interest" description="Disordered" evidence="1">
    <location>
        <begin position="137"/>
        <end position="161"/>
    </location>
</feature>
<dbReference type="EMBL" id="JAPFFF010000004">
    <property type="protein sequence ID" value="KAK8891504.1"/>
    <property type="molecule type" value="Genomic_DNA"/>
</dbReference>
<evidence type="ECO:0000313" key="2">
    <source>
        <dbReference type="EMBL" id="KAK8891504.1"/>
    </source>
</evidence>